<proteinExistence type="predicted"/>
<dbReference type="Pfam" id="PF05751">
    <property type="entry name" value="FixH"/>
    <property type="match status" value="1"/>
</dbReference>
<reference evidence="1 2" key="1">
    <citation type="submission" date="2018-12" db="EMBL/GenBank/DDBJ databases">
        <title>Mesorhizobium carbonis sp. nov., isolated from coal mine water.</title>
        <authorList>
            <person name="Xin W."/>
            <person name="Xu Z."/>
            <person name="Xiang F."/>
            <person name="Zhang J."/>
            <person name="Xi L."/>
            <person name="Liu J."/>
        </authorList>
    </citation>
    <scope>NUCLEOTIDE SEQUENCE [LARGE SCALE GENOMIC DNA]</scope>
    <source>
        <strain evidence="1 2">B2.3</strain>
    </source>
</reference>
<name>A0A3R9ZYQ9_9HYPH</name>
<dbReference type="Proteomes" id="UP000278398">
    <property type="component" value="Unassembled WGS sequence"/>
</dbReference>
<comment type="caution">
    <text evidence="1">The sequence shown here is derived from an EMBL/GenBank/DDBJ whole genome shotgun (WGS) entry which is preliminary data.</text>
</comment>
<dbReference type="RefSeq" id="WP_126701465.1">
    <property type="nucleotide sequence ID" value="NZ_RWKW01000072.1"/>
</dbReference>
<organism evidence="1 2">
    <name type="scientific">Aquibium carbonis</name>
    <dbReference type="NCBI Taxonomy" id="2495581"/>
    <lineage>
        <taxon>Bacteria</taxon>
        <taxon>Pseudomonadati</taxon>
        <taxon>Pseudomonadota</taxon>
        <taxon>Alphaproteobacteria</taxon>
        <taxon>Hyphomicrobiales</taxon>
        <taxon>Phyllobacteriaceae</taxon>
        <taxon>Aquibium</taxon>
    </lineage>
</organism>
<dbReference type="InterPro" id="IPR008620">
    <property type="entry name" value="FixH"/>
</dbReference>
<dbReference type="AlphaFoldDB" id="A0A3R9ZYQ9"/>
<gene>
    <name evidence="1" type="ORF">EJC49_18735</name>
</gene>
<dbReference type="OrthoDB" id="1495896at2"/>
<dbReference type="InterPro" id="IPR018037">
    <property type="entry name" value="FixH_proteobacterial"/>
</dbReference>
<evidence type="ECO:0000313" key="1">
    <source>
        <dbReference type="EMBL" id="RST84873.1"/>
    </source>
</evidence>
<dbReference type="EMBL" id="RWKW01000072">
    <property type="protein sequence ID" value="RST84873.1"/>
    <property type="molecule type" value="Genomic_DNA"/>
</dbReference>
<evidence type="ECO:0000313" key="2">
    <source>
        <dbReference type="Proteomes" id="UP000278398"/>
    </source>
</evidence>
<protein>
    <submittedName>
        <fullName evidence="1">Cytochrome oxidase</fullName>
    </submittedName>
</protein>
<dbReference type="PIRSF" id="PIRSF011386">
    <property type="entry name" value="FixH"/>
    <property type="match status" value="1"/>
</dbReference>
<accession>A0A3R9ZYQ9</accession>
<sequence>MMRQSASAGEFTGRHMLLIMLAFFGVIIAVNLTMATLANTTWSGLIVKNSYVASQHFNAQAQAARAQAALGWSSTMAYDGTAFRYTLVDARGEPLVLDPSEAFFRRPVSDRDDRTIPLAPQGLGVLVGAVELGDGLWIVEVAAGAGLDVPYREVRRIAVKGGVLQ</sequence>
<keyword evidence="2" id="KW-1185">Reference proteome</keyword>